<comment type="caution">
    <text evidence="1">The sequence shown here is derived from an EMBL/GenBank/DDBJ whole genome shotgun (WGS) entry which is preliminary data.</text>
</comment>
<dbReference type="RefSeq" id="WP_147164915.1">
    <property type="nucleotide sequence ID" value="NZ_BJZO01000125.1"/>
</dbReference>
<keyword evidence="2" id="KW-1185">Reference proteome</keyword>
<evidence type="ECO:0000313" key="1">
    <source>
        <dbReference type="EMBL" id="GEO82885.1"/>
    </source>
</evidence>
<organism evidence="1 2">
    <name type="scientific">Pararhodospirillum oryzae</name>
    <dbReference type="NCBI Taxonomy" id="478448"/>
    <lineage>
        <taxon>Bacteria</taxon>
        <taxon>Pseudomonadati</taxon>
        <taxon>Pseudomonadota</taxon>
        <taxon>Alphaproteobacteria</taxon>
        <taxon>Rhodospirillales</taxon>
        <taxon>Rhodospirillaceae</taxon>
        <taxon>Pararhodospirillum</taxon>
    </lineage>
</organism>
<gene>
    <name evidence="1" type="ORF">ROR02_30160</name>
</gene>
<reference evidence="1 2" key="1">
    <citation type="submission" date="2019-07" db="EMBL/GenBank/DDBJ databases">
        <title>Whole genome shotgun sequence of Rhodospirillum oryzae NBRC 107573.</title>
        <authorList>
            <person name="Hosoyama A."/>
            <person name="Uohara A."/>
            <person name="Ohji S."/>
            <person name="Ichikawa N."/>
        </authorList>
    </citation>
    <scope>NUCLEOTIDE SEQUENCE [LARGE SCALE GENOMIC DNA]</scope>
    <source>
        <strain evidence="1 2">NBRC 107573</strain>
    </source>
</reference>
<dbReference type="AlphaFoldDB" id="A0A512HBR6"/>
<name>A0A512HBR6_9PROT</name>
<dbReference type="EMBL" id="BJZO01000125">
    <property type="protein sequence ID" value="GEO82885.1"/>
    <property type="molecule type" value="Genomic_DNA"/>
</dbReference>
<dbReference type="InterPro" id="IPR025528">
    <property type="entry name" value="BrnA_antitoxin"/>
</dbReference>
<dbReference type="Pfam" id="PF14384">
    <property type="entry name" value="BrnA_antitoxin"/>
    <property type="match status" value="1"/>
</dbReference>
<proteinExistence type="predicted"/>
<protein>
    <recommendedName>
        <fullName evidence="3">Antitoxin</fullName>
    </recommendedName>
</protein>
<accession>A0A512HBR6</accession>
<evidence type="ECO:0008006" key="3">
    <source>
        <dbReference type="Google" id="ProtNLM"/>
    </source>
</evidence>
<sequence length="100" mass="10992">MKKSANDSKPEWIDPDDAPELTEAWFADAVRFNGGESMEEIVAQVRTSAHKGGRPRSTAPKKIVSLRLDPDVVAHFRAQGPGWQTRINTILRDAAGLGPR</sequence>
<evidence type="ECO:0000313" key="2">
    <source>
        <dbReference type="Proteomes" id="UP000321567"/>
    </source>
</evidence>
<dbReference type="OrthoDB" id="361944at2"/>
<dbReference type="Proteomes" id="UP000321567">
    <property type="component" value="Unassembled WGS sequence"/>
</dbReference>